<evidence type="ECO:0000256" key="12">
    <source>
        <dbReference type="ARBA" id="ARBA00022827"/>
    </source>
</evidence>
<evidence type="ECO:0000256" key="2">
    <source>
        <dbReference type="ARBA" id="ARBA00004572"/>
    </source>
</evidence>
<keyword evidence="13" id="KW-1133">Transmembrane helix</keyword>
<evidence type="ECO:0000256" key="16">
    <source>
        <dbReference type="ARBA" id="ARBA00023027"/>
    </source>
</evidence>
<evidence type="ECO:0000256" key="1">
    <source>
        <dbReference type="ARBA" id="ARBA00001974"/>
    </source>
</evidence>
<evidence type="ECO:0000256" key="15">
    <source>
        <dbReference type="ARBA" id="ARBA00023004"/>
    </source>
</evidence>
<proteinExistence type="inferred from homology"/>
<evidence type="ECO:0000256" key="9">
    <source>
        <dbReference type="ARBA" id="ARBA00022692"/>
    </source>
</evidence>
<dbReference type="InterPro" id="IPR017938">
    <property type="entry name" value="Riboflavin_synthase-like_b-brl"/>
</dbReference>
<dbReference type="FunFam" id="2.40.30.10:FF:000032">
    <property type="entry name" value="NADH-cytochrome b5 reductase"/>
    <property type="match status" value="1"/>
</dbReference>
<dbReference type="SUPFAM" id="SSF55874">
    <property type="entry name" value="ATPase domain of HSP90 chaperone/DNA topoisomerase II/histidine kinase"/>
    <property type="match status" value="1"/>
</dbReference>
<keyword evidence="9" id="KW-0812">Transmembrane</keyword>
<dbReference type="InterPro" id="IPR036400">
    <property type="entry name" value="Cyt_B5-like_heme/steroid_sf"/>
</dbReference>
<evidence type="ECO:0000256" key="25">
    <source>
        <dbReference type="PIRSR" id="PIRSR601834-1"/>
    </source>
</evidence>
<comment type="caution">
    <text evidence="29">The sequence shown here is derived from an EMBL/GenBank/DDBJ whole genome shotgun (WGS) entry which is preliminary data.</text>
</comment>
<keyword evidence="10 26" id="KW-0479">Metal-binding</keyword>
<evidence type="ECO:0000256" key="20">
    <source>
        <dbReference type="ARBA" id="ARBA00038836"/>
    </source>
</evidence>
<evidence type="ECO:0000256" key="8">
    <source>
        <dbReference type="ARBA" id="ARBA00022679"/>
    </source>
</evidence>
<gene>
    <name evidence="29" type="ORF">N7517_007289</name>
</gene>
<evidence type="ECO:0000256" key="24">
    <source>
        <dbReference type="ARBA" id="ARBA00049138"/>
    </source>
</evidence>
<keyword evidence="6 26" id="KW-0349">Heme</keyword>
<dbReference type="Pfam" id="PF00173">
    <property type="entry name" value="Cyt-b5"/>
    <property type="match status" value="1"/>
</dbReference>
<feature type="domain" description="FAD-binding FR-type" evidence="28">
    <location>
        <begin position="236"/>
        <end position="339"/>
    </location>
</feature>
<dbReference type="PRINTS" id="PR00371">
    <property type="entry name" value="FPNCR"/>
</dbReference>
<dbReference type="Pfam" id="PF00175">
    <property type="entry name" value="NAD_binding_1"/>
    <property type="match status" value="1"/>
</dbReference>
<dbReference type="InterPro" id="IPR001199">
    <property type="entry name" value="Cyt_B5-like_heme/steroid-bd"/>
</dbReference>
<evidence type="ECO:0000256" key="6">
    <source>
        <dbReference type="ARBA" id="ARBA00022617"/>
    </source>
</evidence>
<dbReference type="SMART" id="SM01117">
    <property type="entry name" value="Cyt-b5"/>
    <property type="match status" value="1"/>
</dbReference>
<dbReference type="InterPro" id="IPR036890">
    <property type="entry name" value="HATPase_C_sf"/>
</dbReference>
<dbReference type="InterPro" id="IPR018506">
    <property type="entry name" value="Cyt_B5_heme-BS"/>
</dbReference>
<keyword evidence="14" id="KW-0560">Oxidoreductase</keyword>
<feature type="binding site" evidence="25">
    <location>
        <position position="288"/>
    </location>
    <ligand>
        <name>FAD</name>
        <dbReference type="ChEBI" id="CHEBI:57692"/>
    </ligand>
</feature>
<name>A0A9W9SFM0_9EURO</name>
<dbReference type="EC" id="1.6.2.2" evidence="5"/>
<evidence type="ECO:0000256" key="22">
    <source>
        <dbReference type="ARBA" id="ARBA00041901"/>
    </source>
</evidence>
<dbReference type="PANTHER" id="PTHR19370:SF178">
    <property type="entry name" value="CYTOCHROME-B5 REDUCTASE"/>
    <property type="match status" value="1"/>
</dbReference>
<evidence type="ECO:0000256" key="23">
    <source>
        <dbReference type="ARBA" id="ARBA00047682"/>
    </source>
</evidence>
<keyword evidence="17" id="KW-0496">Mitochondrion</keyword>
<dbReference type="GO" id="GO:0020037">
    <property type="term" value="F:heme binding"/>
    <property type="evidence" value="ECO:0007669"/>
    <property type="project" value="UniProtKB-UniRule"/>
</dbReference>
<evidence type="ECO:0000256" key="14">
    <source>
        <dbReference type="ARBA" id="ARBA00023002"/>
    </source>
</evidence>
<organism evidence="29 30">
    <name type="scientific">Penicillium concentricum</name>
    <dbReference type="NCBI Taxonomy" id="293559"/>
    <lineage>
        <taxon>Eukaryota</taxon>
        <taxon>Fungi</taxon>
        <taxon>Dikarya</taxon>
        <taxon>Ascomycota</taxon>
        <taxon>Pezizomycotina</taxon>
        <taxon>Eurotiomycetes</taxon>
        <taxon>Eurotiomycetidae</taxon>
        <taxon>Eurotiales</taxon>
        <taxon>Aspergillaceae</taxon>
        <taxon>Penicillium</taxon>
    </lineage>
</organism>
<dbReference type="AlphaFoldDB" id="A0A9W9SFM0"/>
<keyword evidence="15 26" id="KW-0408">Iron</keyword>
<evidence type="ECO:0000313" key="29">
    <source>
        <dbReference type="EMBL" id="KAJ5375283.1"/>
    </source>
</evidence>
<keyword evidence="11" id="KW-1000">Mitochondrion outer membrane</keyword>
<evidence type="ECO:0000256" key="3">
    <source>
        <dbReference type="ARBA" id="ARBA00005156"/>
    </source>
</evidence>
<dbReference type="SUPFAM" id="SSF63380">
    <property type="entry name" value="Riboflavin synthase domain-like"/>
    <property type="match status" value="1"/>
</dbReference>
<dbReference type="PRINTS" id="PR00406">
    <property type="entry name" value="CYTB5RDTASE"/>
</dbReference>
<dbReference type="PROSITE" id="PS51384">
    <property type="entry name" value="FAD_FR"/>
    <property type="match status" value="1"/>
</dbReference>
<dbReference type="InterPro" id="IPR001709">
    <property type="entry name" value="Flavoprot_Pyr_Nucl_cyt_Rdtase"/>
</dbReference>
<comment type="similarity">
    <text evidence="4">Belongs to the flavoprotein pyridine nucleotide cytochrome reductase family.</text>
</comment>
<dbReference type="PANTHER" id="PTHR19370">
    <property type="entry name" value="NADH-CYTOCHROME B5 REDUCTASE"/>
    <property type="match status" value="1"/>
</dbReference>
<keyword evidence="12 25" id="KW-0274">FAD</keyword>
<protein>
    <recommendedName>
        <fullName evidence="21">NADH-cytochrome b5 reductase 1</fullName>
        <ecNumber evidence="5">1.6.2.2</ecNumber>
    </recommendedName>
    <alternativeName>
        <fullName evidence="22">Microsomal cytochrome b reductase</fullName>
    </alternativeName>
</protein>
<dbReference type="SUPFAM" id="SSF52343">
    <property type="entry name" value="Ferredoxin reductase-like, C-terminal NADP-linked domain"/>
    <property type="match status" value="1"/>
</dbReference>
<dbReference type="GO" id="GO:0046872">
    <property type="term" value="F:metal ion binding"/>
    <property type="evidence" value="ECO:0007669"/>
    <property type="project" value="UniProtKB-UniRule"/>
</dbReference>
<dbReference type="InterPro" id="IPR039261">
    <property type="entry name" value="FNR_nucleotide-bd"/>
</dbReference>
<comment type="pathway">
    <text evidence="3">Protein modification; peptidyl-diphthamide biosynthesis.</text>
</comment>
<dbReference type="FunFam" id="3.40.50.80:FF:000019">
    <property type="entry name" value="NADH-cytochrome b5 reductase"/>
    <property type="match status" value="1"/>
</dbReference>
<keyword evidence="7 25" id="KW-0285">Flavoprotein</keyword>
<feature type="binding site" evidence="25">
    <location>
        <position position="305"/>
    </location>
    <ligand>
        <name>FAD</name>
        <dbReference type="ChEBI" id="CHEBI:57692"/>
    </ligand>
</feature>
<dbReference type="Pfam" id="PF00970">
    <property type="entry name" value="FAD_binding_6"/>
    <property type="match status" value="1"/>
</dbReference>
<dbReference type="InterPro" id="IPR017927">
    <property type="entry name" value="FAD-bd_FR_type"/>
</dbReference>
<feature type="binding site" evidence="25">
    <location>
        <position position="307"/>
    </location>
    <ligand>
        <name>FAD</name>
        <dbReference type="ChEBI" id="CHEBI:57692"/>
    </ligand>
</feature>
<feature type="binding site" evidence="25">
    <location>
        <position position="290"/>
    </location>
    <ligand>
        <name>FAD</name>
        <dbReference type="ChEBI" id="CHEBI:57692"/>
    </ligand>
</feature>
<dbReference type="PROSITE" id="PS50255">
    <property type="entry name" value="CYTOCHROME_B5_2"/>
    <property type="match status" value="1"/>
</dbReference>
<evidence type="ECO:0000256" key="19">
    <source>
        <dbReference type="ARBA" id="ARBA00037104"/>
    </source>
</evidence>
<evidence type="ECO:0000256" key="11">
    <source>
        <dbReference type="ARBA" id="ARBA00022787"/>
    </source>
</evidence>
<reference evidence="29" key="2">
    <citation type="journal article" date="2023" name="IMA Fungus">
        <title>Comparative genomic study of the Penicillium genus elucidates a diverse pangenome and 15 lateral gene transfer events.</title>
        <authorList>
            <person name="Petersen C."/>
            <person name="Sorensen T."/>
            <person name="Nielsen M.R."/>
            <person name="Sondergaard T.E."/>
            <person name="Sorensen J.L."/>
            <person name="Fitzpatrick D.A."/>
            <person name="Frisvad J.C."/>
            <person name="Nielsen K.L."/>
        </authorList>
    </citation>
    <scope>NUCLEOTIDE SEQUENCE</scope>
    <source>
        <strain evidence="29">IBT 3081</strain>
    </source>
</reference>
<dbReference type="GO" id="GO:0090524">
    <property type="term" value="F:cytochrome-b5 reductase activity, acting on NADH"/>
    <property type="evidence" value="ECO:0007669"/>
    <property type="project" value="UniProtKB-EC"/>
</dbReference>
<keyword evidence="8" id="KW-0808">Transferase</keyword>
<dbReference type="Proteomes" id="UP001147752">
    <property type="component" value="Unassembled WGS sequence"/>
</dbReference>
<dbReference type="EMBL" id="JAPZBT010000002">
    <property type="protein sequence ID" value="KAJ5375283.1"/>
    <property type="molecule type" value="Genomic_DNA"/>
</dbReference>
<comment type="subunit">
    <text evidence="20">Monomer. Component of the 2-(3-amino-3-carboxypropyl)histidine synthase complex composed of DPH1, DPH2, DPH3 and a NADH-dependent reductase, predominantly CBR1.</text>
</comment>
<dbReference type="CDD" id="cd06183">
    <property type="entry name" value="cyt_b5_reduct_like"/>
    <property type="match status" value="1"/>
</dbReference>
<evidence type="ECO:0000313" key="30">
    <source>
        <dbReference type="Proteomes" id="UP001147752"/>
    </source>
</evidence>
<keyword evidence="18" id="KW-0472">Membrane</keyword>
<accession>A0A9W9SFM0</accession>
<evidence type="ECO:0000256" key="7">
    <source>
        <dbReference type="ARBA" id="ARBA00022630"/>
    </source>
</evidence>
<keyword evidence="16" id="KW-0520">NAD</keyword>
<comment type="cofactor">
    <cofactor evidence="1 25">
        <name>FAD</name>
        <dbReference type="ChEBI" id="CHEBI:57692"/>
    </cofactor>
</comment>
<dbReference type="GeneID" id="81464202"/>
<dbReference type="Gene3D" id="3.40.50.80">
    <property type="entry name" value="Nucleotide-binding domain of ferredoxin-NADP reductase (FNR) module"/>
    <property type="match status" value="1"/>
</dbReference>
<dbReference type="GO" id="GO:0016740">
    <property type="term" value="F:transferase activity"/>
    <property type="evidence" value="ECO:0007669"/>
    <property type="project" value="UniProtKB-KW"/>
</dbReference>
<evidence type="ECO:0000256" key="26">
    <source>
        <dbReference type="RuleBase" id="RU362121"/>
    </source>
</evidence>
<feature type="binding site" evidence="25">
    <location>
        <position position="314"/>
    </location>
    <ligand>
        <name>FAD</name>
        <dbReference type="ChEBI" id="CHEBI:57692"/>
    </ligand>
</feature>
<keyword evidence="30" id="KW-1185">Reference proteome</keyword>
<dbReference type="GO" id="GO:0005783">
    <property type="term" value="C:endoplasmic reticulum"/>
    <property type="evidence" value="ECO:0007669"/>
    <property type="project" value="TreeGrafter"/>
</dbReference>
<feature type="domain" description="Cytochrome b5 heme-binding" evidence="27">
    <location>
        <begin position="1"/>
        <end position="75"/>
    </location>
</feature>
<evidence type="ECO:0000259" key="27">
    <source>
        <dbReference type="PROSITE" id="PS50255"/>
    </source>
</evidence>
<comment type="function">
    <text evidence="19">NADH-dependent reductase for DPH3 and cytochrome b5. Required for the first step of diphthamide biosynthesis, a post-translational modification of histidine which occurs in elongation factor 2. DPH1 and DPH2 transfer a 3-amino-3-carboxypropyl (ACP) group from S-adenosyl-L-methionine (SAM) to a histidine residue, the reaction is assisted by a reduction system comprising DPH3 and a NADH-dependent reductase, predominantly CBR1. By reducing DPH3, also involved in the formation of the tRNA wobble base modification mcm5s 2U (5-methoxycarbonylmethyl-2-thiouridine), mediated by the elongator complex. The cytochrome b5/NADH cytochrome b5 reductase electron transfer system supports the catalytic activity of several sterol biosynthetic enzymes.</text>
</comment>
<dbReference type="PRINTS" id="PR00363">
    <property type="entry name" value="CYTOCHROMEB5"/>
</dbReference>
<dbReference type="InterPro" id="IPR008333">
    <property type="entry name" value="Cbr1-like_FAD-bd_dom"/>
</dbReference>
<evidence type="ECO:0000256" key="5">
    <source>
        <dbReference type="ARBA" id="ARBA00012011"/>
    </source>
</evidence>
<dbReference type="OrthoDB" id="260519at2759"/>
<comment type="catalytic activity">
    <reaction evidence="24">
        <text>2 Fe(3+)-[Dph3] + NADH = 2 Fe(2+)-[Dph3] + NAD(+) + H(+)</text>
        <dbReference type="Rhea" id="RHEA:71231"/>
        <dbReference type="Rhea" id="RHEA-COMP:18002"/>
        <dbReference type="Rhea" id="RHEA-COMP:18003"/>
        <dbReference type="ChEBI" id="CHEBI:15378"/>
        <dbReference type="ChEBI" id="CHEBI:29033"/>
        <dbReference type="ChEBI" id="CHEBI:29034"/>
        <dbReference type="ChEBI" id="CHEBI:57540"/>
        <dbReference type="ChEBI" id="CHEBI:57945"/>
        <dbReference type="ChEBI" id="CHEBI:83228"/>
    </reaction>
    <physiologicalReaction direction="left-to-right" evidence="24">
        <dbReference type="Rhea" id="RHEA:71232"/>
    </physiologicalReaction>
</comment>
<evidence type="ECO:0000256" key="13">
    <source>
        <dbReference type="ARBA" id="ARBA00022989"/>
    </source>
</evidence>
<dbReference type="PROSITE" id="PS00191">
    <property type="entry name" value="CYTOCHROME_B5_1"/>
    <property type="match status" value="1"/>
</dbReference>
<evidence type="ECO:0000256" key="4">
    <source>
        <dbReference type="ARBA" id="ARBA00006105"/>
    </source>
</evidence>
<dbReference type="InterPro" id="IPR001433">
    <property type="entry name" value="OxRdtase_FAD/NAD-bd"/>
</dbReference>
<dbReference type="FunFam" id="3.10.120.10:FF:000002">
    <property type="entry name" value="Cytochrome b5 type B"/>
    <property type="match status" value="1"/>
</dbReference>
<dbReference type="GO" id="GO:0005741">
    <property type="term" value="C:mitochondrial outer membrane"/>
    <property type="evidence" value="ECO:0007669"/>
    <property type="project" value="UniProtKB-SubCell"/>
</dbReference>
<reference evidence="29" key="1">
    <citation type="submission" date="2022-12" db="EMBL/GenBank/DDBJ databases">
        <authorList>
            <person name="Petersen C."/>
        </authorList>
    </citation>
    <scope>NUCLEOTIDE SEQUENCE</scope>
    <source>
        <strain evidence="29">IBT 3081</strain>
    </source>
</reference>
<evidence type="ECO:0000256" key="17">
    <source>
        <dbReference type="ARBA" id="ARBA00023128"/>
    </source>
</evidence>
<evidence type="ECO:0000256" key="10">
    <source>
        <dbReference type="ARBA" id="ARBA00022723"/>
    </source>
</evidence>
<dbReference type="Gene3D" id="2.40.30.10">
    <property type="entry name" value="Translation factors"/>
    <property type="match status" value="1"/>
</dbReference>
<evidence type="ECO:0000259" key="28">
    <source>
        <dbReference type="PROSITE" id="PS51384"/>
    </source>
</evidence>
<comment type="catalytic activity">
    <reaction evidence="23">
        <text>2 Fe(III)-[cytochrome b5] + NADH = 2 Fe(II)-[cytochrome b5] + NAD(+) + H(+)</text>
        <dbReference type="Rhea" id="RHEA:46680"/>
        <dbReference type="Rhea" id="RHEA-COMP:10438"/>
        <dbReference type="Rhea" id="RHEA-COMP:10439"/>
        <dbReference type="ChEBI" id="CHEBI:15378"/>
        <dbReference type="ChEBI" id="CHEBI:29033"/>
        <dbReference type="ChEBI" id="CHEBI:29034"/>
        <dbReference type="ChEBI" id="CHEBI:57540"/>
        <dbReference type="ChEBI" id="CHEBI:57945"/>
        <dbReference type="EC" id="1.6.2.2"/>
    </reaction>
</comment>
<dbReference type="InterPro" id="IPR001834">
    <property type="entry name" value="CBR-like"/>
</dbReference>
<dbReference type="Gene3D" id="3.10.120.10">
    <property type="entry name" value="Cytochrome b5-like heme/steroid binding domain"/>
    <property type="match status" value="1"/>
</dbReference>
<dbReference type="SUPFAM" id="SSF55856">
    <property type="entry name" value="Cytochrome b5-like heme/steroid binding domain"/>
    <property type="match status" value="1"/>
</dbReference>
<dbReference type="RefSeq" id="XP_056581269.1">
    <property type="nucleotide sequence ID" value="XM_056725019.1"/>
</dbReference>
<feature type="binding site" evidence="25">
    <location>
        <position position="356"/>
    </location>
    <ligand>
        <name>FAD</name>
        <dbReference type="ChEBI" id="CHEBI:57692"/>
    </ligand>
</feature>
<evidence type="ECO:0000256" key="21">
    <source>
        <dbReference type="ARBA" id="ARBA00039438"/>
    </source>
</evidence>
<comment type="subcellular location">
    <subcellularLocation>
        <location evidence="2">Mitochondrion outer membrane</location>
        <topology evidence="2">Single-pass membrane protein</topology>
    </subcellularLocation>
</comment>
<comment type="similarity">
    <text evidence="26">Belongs to the cytochrome b5 family.</text>
</comment>
<sequence>MYTLEEVQRHNKPDDVWIILHNKVYDVTKYLEDHPGGSAILIEVAGTDATEAFEETGHSDEAREELVQYYVGDLPSEEHAESIEVYRPTFEQVAQTAVVSVKPSPSRIRSLALSLLKFGMTGALGGVAFAGYSNGWGQFAPILKKISESTSTVLSNHPTSSRQFWSGFGIASVAQLSITFGVTMWISSKLDVQQEFTHHLPHRTSRSDRLIFRKKVSSTAKKAPTKALPTSPLDPRQFKSFPLTHKEVVSPNVYRFTFGLPSTDDILGLPTGQHIALRAIINGKSVSRSYTPVSNNTDLGRIELLVKVYPQGQMTKHLEKMNIGDSIEIRGPKGAMQYTTSYANHIGMIAGGTGITPMYQLIRAICNDKADTTKMSLLYANNTEEDILLRRELDDFARENPHKFSVQYVLSQAGEDWTGHRGFVSQDLIQKYLAPADEDNKMLLCGPPPMINAMKKTLAGLGWKDPSAVSKATDQVFLF</sequence>
<evidence type="ECO:0000256" key="18">
    <source>
        <dbReference type="ARBA" id="ARBA00023136"/>
    </source>
</evidence>